<protein>
    <recommendedName>
        <fullName evidence="10">Vacuolar protein sorting-associated protein 13A</fullName>
    </recommendedName>
</protein>
<dbReference type="GO" id="GO:0006623">
    <property type="term" value="P:protein targeting to vacuole"/>
    <property type="evidence" value="ECO:0007669"/>
    <property type="project" value="TreeGrafter"/>
</dbReference>
<evidence type="ECO:0000313" key="8">
    <source>
        <dbReference type="Proteomes" id="UP000663854"/>
    </source>
</evidence>
<dbReference type="InterPro" id="IPR026854">
    <property type="entry name" value="VPS13_N"/>
</dbReference>
<dbReference type="Pfam" id="PF12624">
    <property type="entry name" value="VPS13_N"/>
    <property type="match status" value="1"/>
</dbReference>
<evidence type="ECO:0000313" key="6">
    <source>
        <dbReference type="EMBL" id="CAF1210701.1"/>
    </source>
</evidence>
<dbReference type="InterPro" id="IPR026847">
    <property type="entry name" value="VPS13"/>
</dbReference>
<feature type="domain" description="Intermembrane lipid transfer protein VPS13-like C-terminal" evidence="5">
    <location>
        <begin position="3111"/>
        <end position="3231"/>
    </location>
</feature>
<dbReference type="Pfam" id="PF25037">
    <property type="entry name" value="VPS13_C"/>
    <property type="match status" value="1"/>
</dbReference>
<dbReference type="EMBL" id="CAJNOH010001377">
    <property type="protein sequence ID" value="CAF1210701.1"/>
    <property type="molecule type" value="Genomic_DNA"/>
</dbReference>
<sequence>DVALKNLSLKPNALTNFNLPVTVAAGHLQKLSLHIPWNHLYSHSTEVVIDGLYLLLTPRIDVNYDPEQDAQKQYAEKMKEVHKVEQFRKEREVYENSKTVSKNKDTFLERLQIHILRNLTLSISNIHIAYEDKTTKPDHPFSFGITLNYIKLYTTNDEWTPVVSKDESPIMYKLGELNALSIYWNSNVKSQSELSQENIIDKLQAKFVSKEDTTLEPITYILRPLNVNVKLKMAATSHEQDYTRPIFDAKIDIDYISLNINRNQYCDLLDLLEFQNHLKLELKYIKYYSMIENNTSDKLSVRRWKFAYVTILNEEVRPRLASYKWETIKTNLERFREYREVYFQVLSGNANNKQKQRAEELERTIDVFNLIFIRRTVEIEIKKKQAEQKEQGWWKKLTINSWWSGESNEDNPEFNIDNATIADEKKKLYDAIGYAEDDTSSVYPEEYVDIDLSIRLNMLEINVWSNIKENDTHLKIIACAVVPNVGLIFKRRPVKSDFLFVIDLNSFDIFGVTADIIEIENSNGNRPVLVKPVNQIELKQKSLLHIEYETNPLDRSSENRIQIILQSLEITYDAFTINKLIEYFQPDRKRDLQGIKEIAYSTFNDIKYRTHFLFNHYLKNIQASDINIDLQPFYFLLPENGVYRCDCSVLCLNFGHFTFKGGPSYINKEIEIEKTSENNNTESLYFPLKLRLENIQLLYFNTYIGLDNAPMNLIKPITIFVDIHKCIDSENAVLPTWKIDIQISAIDGRLSDKHIFEIIKLFQSISFPESKEEPVETEIRLESTTFEVTVPRRDTKKTLEAVESMTPVQKILQEAASAEAEDKTHEQVPAEIVKKKVDLEDQIIELEVTFELPQIDLLIEESLSNSSNDTQPFIRISLLSIIARTTMKTFDINFNASLADFIIVHEQFITNNNDRLCLIAMERLSDRENDTLISINGFLTSPVNPNFASAPYNSIENQIHIHIGKPILMLQLEAILSIIRFQNDIMKKISKDKKETKRQTVSKENPKHIVKKDPASGMSTFQFEVHLEGLRAIIGLEFFQIIDIQSQGLHAHILNSIEKTSAHLILTDLRVFDANPNARYRHIISQQTNDKQLLYIDFTLFNYPKKYEKTIDDIDCDIKIQLTKLNIVLLYKHIDLILNLINLFQIKKTKSNVSSNEPSAISETMEKFQNQARKLHLDVILNAPSIFVPTSSYSNEGLFIDFGQLTAQTHFNNDSNRSFVEQQVIIIKNLFASRVQLDKNNETRGDISLLKCTELSTLIDRLLYPEKIQNEPEISIIAKWDTIEFTLGKDDYACIMKIFKANFSEKIYHKIPKSTIIQEKVEYRQKSVTVTNKNQQNLSDNQVSKKIHFNAEIKKIALTLYLSESKLTIRHASRDENLKFLDLRFEMLTADFCQLSDSNYNGKAQIQTFLLEDLRETNKSNTVTHMIDRNFNIDPNVPMFTVTLEFKKENKQQSNGVREVNAELESFYICMSPDYFMALYNFFILSLSLSDEKKSYPSIMYTDTSPDMPLPAKPISTFRRSNRLFSDASESPLHSPKRSFDTSPTSEIDDYLHTKVNIVIKSPEIILLEDQHNKNSNCLVLDFASQIRMDIVGNNTKIYGSLKDLTIYGSNFAELKTSKVKYRILQPVDINSILIMNSKEQKIDLHIGDITIQIPPAAIRTVLNLIKSMGKLETPIRNETEKVNSKGIFDTKPFKDASFWFIKDNEEKQELIEQTDVLELTTGTPSHKKASIEEANKHKEKEEKIQSQNILFQQVNLNLKIIEIKLELGTGSFTKPVIAMCLSNLFVDVKNWSSNISISSKIHVELALFNDNLLSWEPLIEPVINDRGEVVCPWCITCSTSNHEEDEENDDESRFLLDDPKSSSNTEPVQKDDTVSLDAKQVIYVRADHLLNITITKTMLNLAQRLSTMFKNAYNTESSWNEDNDDDDDDRSMLSIHNMTGYDIYIDNLKGVKFLEDKKLNTPIHLKQYDSLPLTVPSERLSATRIPAIAEQMSNRRQQFSVQIANEVKTVDINQTWRRVFDLGPSSIPDWPIQLLCDSQLYNDRRRIVLSSIIKVFNRATMPVMILDIDSVEMGTYQEVARIEPSGELYLPLELVYAHMNSHLFITIEEAKSTNGIQDFISFDWAIESSTDRVLNMKNGKDVNLVFYKELKDAYSENTDEPIRTSFHVYVKLALHLINLLSLDVECSIDNVEQVELKPSRLYHSISGSKKSVLTFMIPCYNDAKWISEPIDLTIKSNNNHNDHPIIFHNATTQETLRLLLRVDTYRASYRASLYSPYWIVNCTDMKFEFKVEGEKTLIEIVDPPFFVCPINFDSKKKKGQIRIFNKEQDDAVSEWSEDFSLDVIKSTGMASCKIANDRTYMICIDIVTSSFGMTKIVTLAPATVVINRSTIEIEVTEAQTEIEEEQWRLVKPEDIIPFWPRNVEEAIMRVRYTHNRISSTAFSFTQKHRTLLRMNDEERPALQVEVIATDFDGFRVVFGDYKIGDAPILVVNCLKSLPIAFCQTNDVRTQILPPLHYVYYTWINPLKLRTLFIGCHDQSVSIELNPLCGVLEANDQQQVYYTVFQDGPQTVLLFTEETDLIEAVTYMPSLGESMKQHLQIGIRDIGIAIIDDIVRNDLFYISISKSKDIWMESSKSRMRPLSYDLNKYVDEQYESYIKDVNAHSNDEEFLNKKYRIDENRDVSFDEDTAELTDHQDHLVRIKRQPLDGFWVGFAWSASNAAIHLRINRIQIDNEHEFTLFPVVLNPIVSKAAGTDIPGKPFIEFSLFKTTIARSNTMHIKYLKLLVQEFVFCADQTLIMSILTFLKSEKVTAAPTLNMDSDLKRIYKPLKAITEAQSNSLPAEPKIYFDNMHLSPLKIHVSFSMHGTGKNEQLLAEYPLVDFLLQILNVAEVQDVILKINCYERKNDQFTTAKVIEEIENHYQNQLMRQIHVVVLGLDVLGNPFGLIRGVAEGVESFFYEPYKGAMEGPIQFIEGIAIGTRHLLGSAVGGAAGAVSKITGVASKGLATLTFDEDYQNARIARKEVAGHTVSDVVFSGKNVGKDIAHGVKGVVKKPMADAKKRGTPGFIKGLGKGFLGLIARPASSIAEFTSTSFDLIKRVAVHEEVVHRVRSPRHVGRDGIVRPSTAHEIRGFYILNTLDDEKYKKSEGYIAHIDCSEDPPSWLLATSKRLLFLTEKSGSSDAYDVEWDCPYKELKGSPVVKFEPNVIQIIFKEPKVLGLIKTDESHEKTVSYRNTGEARYIVDKIAQMMRAMEL</sequence>
<keyword evidence="9" id="KW-1185">Reference proteome</keyword>
<proteinExistence type="inferred from homology"/>
<feature type="region of interest" description="Disordered" evidence="3">
    <location>
        <begin position="1527"/>
        <end position="1546"/>
    </location>
</feature>
<evidence type="ECO:0000313" key="9">
    <source>
        <dbReference type="Proteomes" id="UP000663870"/>
    </source>
</evidence>
<feature type="domain" description="Chorein N-terminal" evidence="4">
    <location>
        <begin position="1"/>
        <end position="1383"/>
    </location>
</feature>
<feature type="region of interest" description="Disordered" evidence="3">
    <location>
        <begin position="1842"/>
        <end position="1873"/>
    </location>
</feature>
<keyword evidence="2" id="KW-0813">Transport</keyword>
<dbReference type="PANTHER" id="PTHR16166">
    <property type="entry name" value="VACUOLAR PROTEIN SORTING-ASSOCIATED PROTEIN VPS13"/>
    <property type="match status" value="1"/>
</dbReference>
<dbReference type="InterPro" id="IPR056748">
    <property type="entry name" value="VPS13-like_C"/>
</dbReference>
<name>A0A814X3W1_9BILA</name>
<evidence type="ECO:0000259" key="5">
    <source>
        <dbReference type="Pfam" id="PF25037"/>
    </source>
</evidence>
<evidence type="ECO:0000259" key="4">
    <source>
        <dbReference type="Pfam" id="PF12624"/>
    </source>
</evidence>
<dbReference type="Proteomes" id="UP000663870">
    <property type="component" value="Unassembled WGS sequence"/>
</dbReference>
<accession>A0A814X3W1</accession>
<evidence type="ECO:0000256" key="3">
    <source>
        <dbReference type="SAM" id="MobiDB-lite"/>
    </source>
</evidence>
<dbReference type="GO" id="GO:0045053">
    <property type="term" value="P:protein retention in Golgi apparatus"/>
    <property type="evidence" value="ECO:0007669"/>
    <property type="project" value="TreeGrafter"/>
</dbReference>
<reference evidence="6" key="1">
    <citation type="submission" date="2021-02" db="EMBL/GenBank/DDBJ databases">
        <authorList>
            <person name="Nowell W R."/>
        </authorList>
    </citation>
    <scope>NUCLEOTIDE SEQUENCE</scope>
</reference>
<evidence type="ECO:0008006" key="10">
    <source>
        <dbReference type="Google" id="ProtNLM"/>
    </source>
</evidence>
<feature type="compositionally biased region" description="Basic and acidic residues" evidence="3">
    <location>
        <begin position="1852"/>
        <end position="1861"/>
    </location>
</feature>
<comment type="caution">
    <text evidence="6">The sequence shown here is derived from an EMBL/GenBank/DDBJ whole genome shotgun (WGS) entry which is preliminary data.</text>
</comment>
<evidence type="ECO:0000256" key="2">
    <source>
        <dbReference type="ARBA" id="ARBA00022448"/>
    </source>
</evidence>
<dbReference type="PANTHER" id="PTHR16166:SF93">
    <property type="entry name" value="INTERMEMBRANE LIPID TRANSFER PROTEIN VPS13"/>
    <property type="match status" value="1"/>
</dbReference>
<feature type="non-terminal residue" evidence="6">
    <location>
        <position position="1"/>
    </location>
</feature>
<comment type="similarity">
    <text evidence="1">Belongs to the VPS13 family.</text>
</comment>
<gene>
    <name evidence="7" type="ORF">JXQ802_LOCUS39664</name>
    <name evidence="6" type="ORF">PYM288_LOCUS25362</name>
</gene>
<dbReference type="Proteomes" id="UP000663854">
    <property type="component" value="Unassembled WGS sequence"/>
</dbReference>
<organism evidence="6 8">
    <name type="scientific">Rotaria sordida</name>
    <dbReference type="NCBI Taxonomy" id="392033"/>
    <lineage>
        <taxon>Eukaryota</taxon>
        <taxon>Metazoa</taxon>
        <taxon>Spiralia</taxon>
        <taxon>Gnathifera</taxon>
        <taxon>Rotifera</taxon>
        <taxon>Eurotatoria</taxon>
        <taxon>Bdelloidea</taxon>
        <taxon>Philodinida</taxon>
        <taxon>Philodinidae</taxon>
        <taxon>Rotaria</taxon>
    </lineage>
</organism>
<evidence type="ECO:0000256" key="1">
    <source>
        <dbReference type="ARBA" id="ARBA00006545"/>
    </source>
</evidence>
<evidence type="ECO:0000313" key="7">
    <source>
        <dbReference type="EMBL" id="CAF1487526.1"/>
    </source>
</evidence>
<dbReference type="EMBL" id="CAJNOL010002312">
    <property type="protein sequence ID" value="CAF1487526.1"/>
    <property type="molecule type" value="Genomic_DNA"/>
</dbReference>